<dbReference type="InterPro" id="IPR036390">
    <property type="entry name" value="WH_DNA-bd_sf"/>
</dbReference>
<dbReference type="OrthoDB" id="5526340at2"/>
<dbReference type="GO" id="GO:0006351">
    <property type="term" value="P:DNA-templated transcription"/>
    <property type="evidence" value="ECO:0007669"/>
    <property type="project" value="TreeGrafter"/>
</dbReference>
<comment type="similarity">
    <text evidence="1">Belongs to the LysR transcriptional regulatory family.</text>
</comment>
<name>A0A917YL76_9RHOB</name>
<comment type="caution">
    <text evidence="6">The sequence shown here is derived from an EMBL/GenBank/DDBJ whole genome shotgun (WGS) entry which is preliminary data.</text>
</comment>
<dbReference type="SUPFAM" id="SSF46785">
    <property type="entry name" value="Winged helix' DNA-binding domain"/>
    <property type="match status" value="1"/>
</dbReference>
<reference evidence="6 7" key="1">
    <citation type="journal article" date="2014" name="Int. J. Syst. Evol. Microbiol.">
        <title>Complete genome sequence of Corynebacterium casei LMG S-19264T (=DSM 44701T), isolated from a smear-ripened cheese.</title>
        <authorList>
            <consortium name="US DOE Joint Genome Institute (JGI-PGF)"/>
            <person name="Walter F."/>
            <person name="Albersmeier A."/>
            <person name="Kalinowski J."/>
            <person name="Ruckert C."/>
        </authorList>
    </citation>
    <scope>NUCLEOTIDE SEQUENCE [LARGE SCALE GENOMIC DNA]</scope>
    <source>
        <strain evidence="6 7">CGMCC 1.7029</strain>
    </source>
</reference>
<sequence length="305" mass="32873">MATPRRLLPSVSLLMAFESVIRTGSTLAAAHDLSLTQGAVSRLIQNLEAQLGVQLFRREGRRLVPTDTALAYARDVAKAMDLISRASMRVRSAPGGGTLALSILPTFGTRWLAPRLPRFLAKNPGVTINLGTRLRPFDFAEEGFDAAIHFGEATWPGAGFAKLFDERMVACAAPGFLASHPINAPADMIGLPLLQLETRPDAWAGWLAHHGITDAAPLGMLFDQFAPMIQSAIYGMGVALLPEFLARAELADGRLVDAWGGPVPSRGSYYLVWPLTADGYPPLIAFREWLLSEVNGGSEDGVLAW</sequence>
<dbReference type="Proteomes" id="UP000598196">
    <property type="component" value="Unassembled WGS sequence"/>
</dbReference>
<evidence type="ECO:0000256" key="1">
    <source>
        <dbReference type="ARBA" id="ARBA00009437"/>
    </source>
</evidence>
<organism evidence="6 7">
    <name type="scientific">Gemmobacter aquaticus</name>
    <dbReference type="NCBI Taxonomy" id="490185"/>
    <lineage>
        <taxon>Bacteria</taxon>
        <taxon>Pseudomonadati</taxon>
        <taxon>Pseudomonadota</taxon>
        <taxon>Alphaproteobacteria</taxon>
        <taxon>Rhodobacterales</taxon>
        <taxon>Paracoccaceae</taxon>
        <taxon>Gemmobacter</taxon>
    </lineage>
</organism>
<dbReference type="Pfam" id="PF03466">
    <property type="entry name" value="LysR_substrate"/>
    <property type="match status" value="1"/>
</dbReference>
<dbReference type="RefSeq" id="WP_146287568.1">
    <property type="nucleotide sequence ID" value="NZ_BMLP01000005.1"/>
</dbReference>
<protein>
    <submittedName>
        <fullName evidence="6">LysR family transcriptional regulator</fullName>
    </submittedName>
</protein>
<evidence type="ECO:0000259" key="5">
    <source>
        <dbReference type="PROSITE" id="PS50931"/>
    </source>
</evidence>
<dbReference type="InterPro" id="IPR058163">
    <property type="entry name" value="LysR-type_TF_proteobact-type"/>
</dbReference>
<dbReference type="GO" id="GO:0043565">
    <property type="term" value="F:sequence-specific DNA binding"/>
    <property type="evidence" value="ECO:0007669"/>
    <property type="project" value="TreeGrafter"/>
</dbReference>
<dbReference type="PANTHER" id="PTHR30537:SF26">
    <property type="entry name" value="GLYCINE CLEAVAGE SYSTEM TRANSCRIPTIONAL ACTIVATOR"/>
    <property type="match status" value="1"/>
</dbReference>
<dbReference type="InterPro" id="IPR036388">
    <property type="entry name" value="WH-like_DNA-bd_sf"/>
</dbReference>
<dbReference type="PRINTS" id="PR00039">
    <property type="entry name" value="HTHLYSR"/>
</dbReference>
<accession>A0A917YL76</accession>
<keyword evidence="3" id="KW-0238">DNA-binding</keyword>
<keyword evidence="2" id="KW-0805">Transcription regulation</keyword>
<dbReference type="AlphaFoldDB" id="A0A917YL76"/>
<gene>
    <name evidence="6" type="ORF">GCM10010991_25690</name>
</gene>
<evidence type="ECO:0000256" key="2">
    <source>
        <dbReference type="ARBA" id="ARBA00023015"/>
    </source>
</evidence>
<evidence type="ECO:0000256" key="3">
    <source>
        <dbReference type="ARBA" id="ARBA00023125"/>
    </source>
</evidence>
<dbReference type="SUPFAM" id="SSF53850">
    <property type="entry name" value="Periplasmic binding protein-like II"/>
    <property type="match status" value="1"/>
</dbReference>
<feature type="domain" description="HTH lysR-type" evidence="5">
    <location>
        <begin position="9"/>
        <end position="66"/>
    </location>
</feature>
<dbReference type="InterPro" id="IPR000847">
    <property type="entry name" value="LysR_HTH_N"/>
</dbReference>
<dbReference type="Gene3D" id="1.10.10.10">
    <property type="entry name" value="Winged helix-like DNA-binding domain superfamily/Winged helix DNA-binding domain"/>
    <property type="match status" value="1"/>
</dbReference>
<dbReference type="Gene3D" id="3.40.190.10">
    <property type="entry name" value="Periplasmic binding protein-like II"/>
    <property type="match status" value="2"/>
</dbReference>
<dbReference type="Pfam" id="PF00126">
    <property type="entry name" value="HTH_1"/>
    <property type="match status" value="1"/>
</dbReference>
<evidence type="ECO:0000313" key="7">
    <source>
        <dbReference type="Proteomes" id="UP000598196"/>
    </source>
</evidence>
<dbReference type="PANTHER" id="PTHR30537">
    <property type="entry name" value="HTH-TYPE TRANSCRIPTIONAL REGULATOR"/>
    <property type="match status" value="1"/>
</dbReference>
<evidence type="ECO:0000313" key="6">
    <source>
        <dbReference type="EMBL" id="GGO34623.1"/>
    </source>
</evidence>
<dbReference type="PROSITE" id="PS50931">
    <property type="entry name" value="HTH_LYSR"/>
    <property type="match status" value="1"/>
</dbReference>
<proteinExistence type="inferred from homology"/>
<dbReference type="InterPro" id="IPR005119">
    <property type="entry name" value="LysR_subst-bd"/>
</dbReference>
<evidence type="ECO:0000256" key="4">
    <source>
        <dbReference type="ARBA" id="ARBA00023163"/>
    </source>
</evidence>
<dbReference type="EMBL" id="BMLP01000005">
    <property type="protein sequence ID" value="GGO34623.1"/>
    <property type="molecule type" value="Genomic_DNA"/>
</dbReference>
<keyword evidence="7" id="KW-1185">Reference proteome</keyword>
<keyword evidence="4" id="KW-0804">Transcription</keyword>
<dbReference type="CDD" id="cd08481">
    <property type="entry name" value="PBP2_GcdR_like"/>
    <property type="match status" value="1"/>
</dbReference>
<dbReference type="GO" id="GO:0003700">
    <property type="term" value="F:DNA-binding transcription factor activity"/>
    <property type="evidence" value="ECO:0007669"/>
    <property type="project" value="InterPro"/>
</dbReference>